<dbReference type="SUPFAM" id="SSF52540">
    <property type="entry name" value="P-loop containing nucleoside triphosphate hydrolases"/>
    <property type="match status" value="1"/>
</dbReference>
<dbReference type="AlphaFoldDB" id="A0A1Q8VCN7"/>
<keyword evidence="2" id="KW-0813">Transport</keyword>
<dbReference type="InterPro" id="IPR027417">
    <property type="entry name" value="P-loop_NTPase"/>
</dbReference>
<dbReference type="SMART" id="SM00382">
    <property type="entry name" value="AAA"/>
    <property type="match status" value="1"/>
</dbReference>
<dbReference type="PROSITE" id="PS50893">
    <property type="entry name" value="ABC_TRANSPORTER_2"/>
    <property type="match status" value="1"/>
</dbReference>
<organism evidence="6 7">
    <name type="scientific">Actinomyces oris</name>
    <dbReference type="NCBI Taxonomy" id="544580"/>
    <lineage>
        <taxon>Bacteria</taxon>
        <taxon>Bacillati</taxon>
        <taxon>Actinomycetota</taxon>
        <taxon>Actinomycetes</taxon>
        <taxon>Actinomycetales</taxon>
        <taxon>Actinomycetaceae</taxon>
        <taxon>Actinomyces</taxon>
    </lineage>
</organism>
<reference evidence="6 7" key="1">
    <citation type="submission" date="2016-12" db="EMBL/GenBank/DDBJ databases">
        <title>Genomic Comparison of strains in the 'Actinomyces naeslundii' Group.</title>
        <authorList>
            <person name="Mughal S.R."/>
            <person name="Do T."/>
            <person name="Gilbert S.C."/>
            <person name="Witherden E.A."/>
            <person name="Didelot X."/>
            <person name="Beighton D."/>
        </authorList>
    </citation>
    <scope>NUCLEOTIDE SEQUENCE [LARGE SCALE GENOMIC DNA]</scope>
    <source>
        <strain evidence="6 7">CCUG 33920</strain>
    </source>
</reference>
<keyword evidence="4 6" id="KW-0067">ATP-binding</keyword>
<comment type="caution">
    <text evidence="6">The sequence shown here is derived from an EMBL/GenBank/DDBJ whole genome shotgun (WGS) entry which is preliminary data.</text>
</comment>
<dbReference type="GO" id="GO:0005524">
    <property type="term" value="F:ATP binding"/>
    <property type="evidence" value="ECO:0007669"/>
    <property type="project" value="UniProtKB-KW"/>
</dbReference>
<feature type="domain" description="ABC transporter" evidence="5">
    <location>
        <begin position="4"/>
        <end position="231"/>
    </location>
</feature>
<evidence type="ECO:0000313" key="6">
    <source>
        <dbReference type="EMBL" id="OLO45856.1"/>
    </source>
</evidence>
<proteinExistence type="inferred from homology"/>
<dbReference type="InterPro" id="IPR003439">
    <property type="entry name" value="ABC_transporter-like_ATP-bd"/>
</dbReference>
<evidence type="ECO:0000256" key="3">
    <source>
        <dbReference type="ARBA" id="ARBA00022741"/>
    </source>
</evidence>
<protein>
    <submittedName>
        <fullName evidence="6">ABC transporter ATP-binding protein</fullName>
    </submittedName>
</protein>
<dbReference type="RefSeq" id="WP_075376128.1">
    <property type="nucleotide sequence ID" value="NZ_MSKJ01000005.1"/>
</dbReference>
<name>A0A1Q8VCN7_9ACTO</name>
<evidence type="ECO:0000259" key="5">
    <source>
        <dbReference type="PROSITE" id="PS50893"/>
    </source>
</evidence>
<dbReference type="EMBL" id="MSKJ01000005">
    <property type="protein sequence ID" value="OLO45856.1"/>
    <property type="molecule type" value="Genomic_DNA"/>
</dbReference>
<evidence type="ECO:0000313" key="7">
    <source>
        <dbReference type="Proteomes" id="UP000186857"/>
    </source>
</evidence>
<dbReference type="Proteomes" id="UP000186857">
    <property type="component" value="Unassembled WGS sequence"/>
</dbReference>
<keyword evidence="3" id="KW-0547">Nucleotide-binding</keyword>
<dbReference type="PANTHER" id="PTHR43335:SF4">
    <property type="entry name" value="ABC TRANSPORTER, ATP-BINDING PROTEIN"/>
    <property type="match status" value="1"/>
</dbReference>
<evidence type="ECO:0000256" key="4">
    <source>
        <dbReference type="ARBA" id="ARBA00022840"/>
    </source>
</evidence>
<dbReference type="PANTHER" id="PTHR43335">
    <property type="entry name" value="ABC TRANSPORTER, ATP-BINDING PROTEIN"/>
    <property type="match status" value="1"/>
</dbReference>
<evidence type="ECO:0000256" key="1">
    <source>
        <dbReference type="ARBA" id="ARBA00005417"/>
    </source>
</evidence>
<dbReference type="InterPro" id="IPR003593">
    <property type="entry name" value="AAA+_ATPase"/>
</dbReference>
<dbReference type="PROSITE" id="PS00211">
    <property type="entry name" value="ABC_TRANSPORTER_1"/>
    <property type="match status" value="1"/>
</dbReference>
<dbReference type="GO" id="GO:0016887">
    <property type="term" value="F:ATP hydrolysis activity"/>
    <property type="evidence" value="ECO:0007669"/>
    <property type="project" value="InterPro"/>
</dbReference>
<dbReference type="Pfam" id="PF00005">
    <property type="entry name" value="ABC_tran"/>
    <property type="match status" value="1"/>
</dbReference>
<gene>
    <name evidence="6" type="ORF">BKH29_02560</name>
</gene>
<accession>A0A1Q8VCN7</accession>
<dbReference type="OrthoDB" id="9804819at2"/>
<comment type="similarity">
    <text evidence="1">Belongs to the ABC transporter superfamily.</text>
</comment>
<dbReference type="InterPro" id="IPR017871">
    <property type="entry name" value="ABC_transporter-like_CS"/>
</dbReference>
<sequence length="302" mass="33076">MDIVRTYQLTKRYDSRTVVDAINLQVPEGSVYGFIGPNGSGKSTTMKMLLSLVTPTSGGVQVMGRTMDRSTRQALLRHIGSLIEAPPGYRHLTGAENMRIVQRTLGLPDAAIIEAIAAVRMQDQMNKRVRNYSLGMKQRLGIAMALARRPRLLVLDEPTNGLDPAGIEEMRRLIRALANHGTSVMVSSHILGEVDKIADVIGIISNGSLVFQGTRDDLFKTSTPDVLIETSHPDHAASALRQRSNIPATVDRGRLRLPGFDQHATAGVVKELVNVGAPIYSVYRDEQRLEDVFMALTRGGQL</sequence>
<evidence type="ECO:0000256" key="2">
    <source>
        <dbReference type="ARBA" id="ARBA00022448"/>
    </source>
</evidence>
<dbReference type="Gene3D" id="3.40.50.300">
    <property type="entry name" value="P-loop containing nucleotide triphosphate hydrolases"/>
    <property type="match status" value="1"/>
</dbReference>